<reference evidence="1 2" key="1">
    <citation type="submission" date="2020-10" db="EMBL/GenBank/DDBJ databases">
        <title>Sequencing the genomes of 1000 actinobacteria strains.</title>
        <authorList>
            <person name="Klenk H.-P."/>
        </authorList>
    </citation>
    <scope>NUCLEOTIDE SEQUENCE [LARGE SCALE GENOMIC DNA]</scope>
    <source>
        <strain evidence="1 2">DSM 45157</strain>
    </source>
</reference>
<keyword evidence="2" id="KW-1185">Reference proteome</keyword>
<evidence type="ECO:0008006" key="3">
    <source>
        <dbReference type="Google" id="ProtNLM"/>
    </source>
</evidence>
<evidence type="ECO:0000313" key="1">
    <source>
        <dbReference type="EMBL" id="MBE1456028.1"/>
    </source>
</evidence>
<comment type="caution">
    <text evidence="1">The sequence shown here is derived from an EMBL/GenBank/DDBJ whole genome shotgun (WGS) entry which is preliminary data.</text>
</comment>
<name>A0ABR9HAK1_9ACTN</name>
<evidence type="ECO:0000313" key="2">
    <source>
        <dbReference type="Proteomes" id="UP000598217"/>
    </source>
</evidence>
<sequence length="39" mass="4362">MTGTRYWLMISCNSPVSAEADAVLDLFDAITGTLRIWSR</sequence>
<protein>
    <recommendedName>
        <fullName evidence="3">Transposase</fullName>
    </recommendedName>
</protein>
<dbReference type="EMBL" id="JADBDY010000001">
    <property type="protein sequence ID" value="MBE1456028.1"/>
    <property type="molecule type" value="Genomic_DNA"/>
</dbReference>
<accession>A0ABR9HAK1</accession>
<proteinExistence type="predicted"/>
<gene>
    <name evidence="1" type="ORF">H4W79_000242</name>
</gene>
<organism evidence="1 2">
    <name type="scientific">Nocardiopsis terrae</name>
    <dbReference type="NCBI Taxonomy" id="372655"/>
    <lineage>
        <taxon>Bacteria</taxon>
        <taxon>Bacillati</taxon>
        <taxon>Actinomycetota</taxon>
        <taxon>Actinomycetes</taxon>
        <taxon>Streptosporangiales</taxon>
        <taxon>Nocardiopsidaceae</taxon>
        <taxon>Nocardiopsis</taxon>
    </lineage>
</organism>
<dbReference type="Proteomes" id="UP000598217">
    <property type="component" value="Unassembled WGS sequence"/>
</dbReference>